<name>V6LPD6_9EUKA</name>
<dbReference type="EMBL" id="AUWU02000001">
    <property type="protein sequence ID" value="KAH0577066.1"/>
    <property type="molecule type" value="Genomic_DNA"/>
</dbReference>
<evidence type="ECO:0000313" key="3">
    <source>
        <dbReference type="Proteomes" id="UP000018208"/>
    </source>
</evidence>
<organism evidence="1">
    <name type="scientific">Spironucleus salmonicida</name>
    <dbReference type="NCBI Taxonomy" id="348837"/>
    <lineage>
        <taxon>Eukaryota</taxon>
        <taxon>Metamonada</taxon>
        <taxon>Diplomonadida</taxon>
        <taxon>Hexamitidae</taxon>
        <taxon>Hexamitinae</taxon>
        <taxon>Spironucleus</taxon>
    </lineage>
</organism>
<proteinExistence type="predicted"/>
<dbReference type="EMBL" id="KI546090">
    <property type="protein sequence ID" value="EST45576.1"/>
    <property type="molecule type" value="Genomic_DNA"/>
</dbReference>
<evidence type="ECO:0000313" key="2">
    <source>
        <dbReference type="EMBL" id="KAH0577066.1"/>
    </source>
</evidence>
<dbReference type="VEuPathDB" id="GiardiaDB:SS50377_20415"/>
<sequence>MLMSNIHYQLENSILTITYPQSSPLPASYAPKSITHPQLLSPAFQPPSANAIRAQFNVQNMKSLRQKMDHFQAQNVQFGTNQILHILVQIYAVAHFLHRNNTCLGPLTANQIFYQNDKIFIAAITDLELQKRSKLIFAGNSQISTKNDFLSLKYVTYQLLTLRTPPIPFLCDFSVPRARFSASGIYNFFRKILTSDGDFCAFADCNVRKISRELQIDCEWEHYDDFEIGDFGVENQIYSEFSKTLKTNPEALAAILLL</sequence>
<evidence type="ECO:0000313" key="1">
    <source>
        <dbReference type="EMBL" id="EST45576.1"/>
    </source>
</evidence>
<dbReference type="AlphaFoldDB" id="V6LPD6"/>
<evidence type="ECO:0008006" key="4">
    <source>
        <dbReference type="Google" id="ProtNLM"/>
    </source>
</evidence>
<dbReference type="InterPro" id="IPR011009">
    <property type="entry name" value="Kinase-like_dom_sf"/>
</dbReference>
<reference evidence="1 2" key="1">
    <citation type="journal article" date="2014" name="PLoS Genet.">
        <title>The Genome of Spironucleus salmonicida Highlights a Fish Pathogen Adapted to Fluctuating Environments.</title>
        <authorList>
            <person name="Xu F."/>
            <person name="Jerlstrom-Hultqvist J."/>
            <person name="Einarsson E."/>
            <person name="Astvaldsson A."/>
            <person name="Svard S.G."/>
            <person name="Andersson J.O."/>
        </authorList>
    </citation>
    <scope>NUCLEOTIDE SEQUENCE</scope>
    <source>
        <strain evidence="2">ATCC 50377</strain>
    </source>
</reference>
<dbReference type="Proteomes" id="UP000018208">
    <property type="component" value="Unassembled WGS sequence"/>
</dbReference>
<protein>
    <recommendedName>
        <fullName evidence="4">Protein kinase domain-containing protein</fullName>
    </recommendedName>
</protein>
<reference evidence="2" key="2">
    <citation type="submission" date="2020-12" db="EMBL/GenBank/DDBJ databases">
        <title>New Spironucleus salmonicida genome in near-complete chromosomes.</title>
        <authorList>
            <person name="Xu F."/>
            <person name="Kurt Z."/>
            <person name="Jimenez-Gonzalez A."/>
            <person name="Astvaldsson A."/>
            <person name="Andersson J.O."/>
            <person name="Svard S.G."/>
        </authorList>
    </citation>
    <scope>NUCLEOTIDE SEQUENCE</scope>
    <source>
        <strain evidence="2">ATCC 50377</strain>
    </source>
</reference>
<dbReference type="Gene3D" id="1.10.510.10">
    <property type="entry name" value="Transferase(Phosphotransferase) domain 1"/>
    <property type="match status" value="1"/>
</dbReference>
<gene>
    <name evidence="1" type="ORF">SS50377_14417</name>
    <name evidence="2" type="ORF">SS50377_20415</name>
</gene>
<dbReference type="SUPFAM" id="SSF56112">
    <property type="entry name" value="Protein kinase-like (PK-like)"/>
    <property type="match status" value="1"/>
</dbReference>
<accession>V6LPD6</accession>
<keyword evidence="3" id="KW-1185">Reference proteome</keyword>